<dbReference type="InterPro" id="IPR001810">
    <property type="entry name" value="F-box_dom"/>
</dbReference>
<keyword evidence="3" id="KW-1185">Reference proteome</keyword>
<feature type="domain" description="F-box" evidence="1">
    <location>
        <begin position="26"/>
        <end position="62"/>
    </location>
</feature>
<evidence type="ECO:0000259" key="1">
    <source>
        <dbReference type="PROSITE" id="PS50181"/>
    </source>
</evidence>
<gene>
    <name evidence="2" type="ORF">GALMADRAFT_271088</name>
</gene>
<name>A0A067SNF3_GALM3</name>
<evidence type="ECO:0000313" key="3">
    <source>
        <dbReference type="Proteomes" id="UP000027222"/>
    </source>
</evidence>
<dbReference type="Gene3D" id="1.20.1280.50">
    <property type="match status" value="1"/>
</dbReference>
<dbReference type="EMBL" id="KL142392">
    <property type="protein sequence ID" value="KDR71557.1"/>
    <property type="molecule type" value="Genomic_DNA"/>
</dbReference>
<dbReference type="InterPro" id="IPR032675">
    <property type="entry name" value="LRR_dom_sf"/>
</dbReference>
<protein>
    <recommendedName>
        <fullName evidence="1">F-box domain-containing protein</fullName>
    </recommendedName>
</protein>
<sequence length="617" mass="70437">MLNINQHNPRIEDPLTADAFRSSDYGVNLPDLPNELLIDILSVLSPRDIFSASLLSRRFLHLALPLFLASHGIKDPEHELSIYVLEWNPNHVKAANQPDALSGLGISTTISKVNHFRCFFQDLDPNGDRNSFQQALDLPHAVRRVSRFVQRLKYVGTAEIYLMWDPYFVTRERSASHVHISEIRKWTNSFGYLLNLLVVRGCTSLTVQYDPTIERPFHFRSANGVKRAFSYLSHNIFKRDNQASQLQWEFQGPLPEDKLSNDGVDPPVLPSIGQVYNRINSLSIHSPALLLPPFTNWTLSLLRSHPHLTSISFAYISISKDIWSTVLPFIADAAGGKLTRLSFFRNCPNLEATDLLHFIGRFSNLRYLSVDRTFRPRLQEIDNHKSPLISPFTSNGISLLSFPHLHTLHAPAELISLLLDARPTLARNSSHPPLPQLKDLTVYPSSRLIHPPSYITSSLAVNSLLNRVVSQPREHEVDFSLDAQMEFTDFGPVTRYIESINTRGEFRRSVWETLSQADIQQLTKDNNIPLIAFVRVTHLLLYRFNVRYADQTPAALCLWIKILFPNLRRLTFTCQQEAYPRQEVRMEEGTIEALIKELRAGCPDVRNLVVGNKLYQL</sequence>
<dbReference type="PROSITE" id="PS50181">
    <property type="entry name" value="FBOX"/>
    <property type="match status" value="1"/>
</dbReference>
<accession>A0A067SNF3</accession>
<dbReference type="Gene3D" id="3.80.10.10">
    <property type="entry name" value="Ribonuclease Inhibitor"/>
    <property type="match status" value="1"/>
</dbReference>
<dbReference type="AlphaFoldDB" id="A0A067SNF3"/>
<dbReference type="Pfam" id="PF12937">
    <property type="entry name" value="F-box-like"/>
    <property type="match status" value="1"/>
</dbReference>
<dbReference type="OrthoDB" id="3054030at2759"/>
<evidence type="ECO:0000313" key="2">
    <source>
        <dbReference type="EMBL" id="KDR71557.1"/>
    </source>
</evidence>
<dbReference type="SUPFAM" id="SSF81383">
    <property type="entry name" value="F-box domain"/>
    <property type="match status" value="1"/>
</dbReference>
<dbReference type="Proteomes" id="UP000027222">
    <property type="component" value="Unassembled WGS sequence"/>
</dbReference>
<dbReference type="CDD" id="cd09917">
    <property type="entry name" value="F-box_SF"/>
    <property type="match status" value="1"/>
</dbReference>
<proteinExistence type="predicted"/>
<reference evidence="3" key="1">
    <citation type="journal article" date="2014" name="Proc. Natl. Acad. Sci. U.S.A.">
        <title>Extensive sampling of basidiomycete genomes demonstrates inadequacy of the white-rot/brown-rot paradigm for wood decay fungi.</title>
        <authorList>
            <person name="Riley R."/>
            <person name="Salamov A.A."/>
            <person name="Brown D.W."/>
            <person name="Nagy L.G."/>
            <person name="Floudas D."/>
            <person name="Held B.W."/>
            <person name="Levasseur A."/>
            <person name="Lombard V."/>
            <person name="Morin E."/>
            <person name="Otillar R."/>
            <person name="Lindquist E.A."/>
            <person name="Sun H."/>
            <person name="LaButti K.M."/>
            <person name="Schmutz J."/>
            <person name="Jabbour D."/>
            <person name="Luo H."/>
            <person name="Baker S.E."/>
            <person name="Pisabarro A.G."/>
            <person name="Walton J.D."/>
            <person name="Blanchette R.A."/>
            <person name="Henrissat B."/>
            <person name="Martin F."/>
            <person name="Cullen D."/>
            <person name="Hibbett D.S."/>
            <person name="Grigoriev I.V."/>
        </authorList>
    </citation>
    <scope>NUCLEOTIDE SEQUENCE [LARGE SCALE GENOMIC DNA]</scope>
    <source>
        <strain evidence="3">CBS 339.88</strain>
    </source>
</reference>
<organism evidence="2 3">
    <name type="scientific">Galerina marginata (strain CBS 339.88)</name>
    <dbReference type="NCBI Taxonomy" id="685588"/>
    <lineage>
        <taxon>Eukaryota</taxon>
        <taxon>Fungi</taxon>
        <taxon>Dikarya</taxon>
        <taxon>Basidiomycota</taxon>
        <taxon>Agaricomycotina</taxon>
        <taxon>Agaricomycetes</taxon>
        <taxon>Agaricomycetidae</taxon>
        <taxon>Agaricales</taxon>
        <taxon>Agaricineae</taxon>
        <taxon>Strophariaceae</taxon>
        <taxon>Galerina</taxon>
    </lineage>
</organism>
<dbReference type="InterPro" id="IPR036047">
    <property type="entry name" value="F-box-like_dom_sf"/>
</dbReference>
<dbReference type="HOGENOM" id="CLU_443471_0_0_1"/>